<dbReference type="RefSeq" id="XP_023934152.2">
    <property type="nucleotide sequence ID" value="XM_024078384.2"/>
</dbReference>
<sequence>MEIIKYLPLVLMQFTLILGSPFLTQKCYLWDARCLTSTAQTLVPSLTAGIPELGVERLDTMYIDSLHVDQEGYKVDWYNIYLQGLRNTVIDNLSIDINSKVMRLLFHTDVSVKAHYVKKGYLLSLPVAGEGEVNMKLKNVHMEFVVPFDIIKDVQGRHIIDLKGYQYWYDVKDGVDVVFGNLYYGNNELSRKFHTLVQQNWKLLTIKYNRFLFDKSNDKIFNAIRNYVHSVPLDSVLLYYYKIPDTEIAVKCALNDSVCLTQQAQNTLQLFVEGIPELGIKKIDKLYIDDVIVQIPKFSYAWVNITIAGMRNAIIDKVSINQDLKYIRVLFHTTMIMEFDYICDGILMSLFYIFGDGKGHVTLKDMQMEILFVYDIIKDHNGKHIMDLKTYYYGFDPVGGVDYYFTNLFNGETERTKLLLDLMNESWRIIVAYFSGYFNKKITDKFFTTLQIYMRSRPLQEYALY</sequence>
<dbReference type="GeneID" id="112043106"/>
<dbReference type="SMART" id="SM00700">
    <property type="entry name" value="JHBP"/>
    <property type="match status" value="2"/>
</dbReference>
<proteinExistence type="predicted"/>
<name>A0A6J1MMX7_BICAN</name>
<keyword evidence="1" id="KW-0732">Signal</keyword>
<organism evidence="2 3">
    <name type="scientific">Bicyclus anynana</name>
    <name type="common">Squinting bush brown butterfly</name>
    <dbReference type="NCBI Taxonomy" id="110368"/>
    <lineage>
        <taxon>Eukaryota</taxon>
        <taxon>Metazoa</taxon>
        <taxon>Ecdysozoa</taxon>
        <taxon>Arthropoda</taxon>
        <taxon>Hexapoda</taxon>
        <taxon>Insecta</taxon>
        <taxon>Pterygota</taxon>
        <taxon>Neoptera</taxon>
        <taxon>Endopterygota</taxon>
        <taxon>Lepidoptera</taxon>
        <taxon>Glossata</taxon>
        <taxon>Ditrysia</taxon>
        <taxon>Papilionoidea</taxon>
        <taxon>Nymphalidae</taxon>
        <taxon>Satyrinae</taxon>
        <taxon>Satyrini</taxon>
        <taxon>Mycalesina</taxon>
        <taxon>Bicyclus</taxon>
    </lineage>
</organism>
<keyword evidence="2" id="KW-1185">Reference proteome</keyword>
<dbReference type="Proteomes" id="UP001652582">
    <property type="component" value="Chromosome 13"/>
</dbReference>
<protein>
    <submittedName>
        <fullName evidence="3">Uncharacterized protein LOC112043106</fullName>
    </submittedName>
</protein>
<feature type="signal peptide" evidence="1">
    <location>
        <begin position="1"/>
        <end position="19"/>
    </location>
</feature>
<dbReference type="InterPro" id="IPR010562">
    <property type="entry name" value="Haemolymph_juvenile_hormone-bd"/>
</dbReference>
<dbReference type="Gene3D" id="3.15.10.30">
    <property type="entry name" value="Haemolymph juvenile hormone binding protein"/>
    <property type="match status" value="2"/>
</dbReference>
<evidence type="ECO:0000313" key="2">
    <source>
        <dbReference type="Proteomes" id="UP001652582"/>
    </source>
</evidence>
<dbReference type="Pfam" id="PF06585">
    <property type="entry name" value="JHBP"/>
    <property type="match status" value="2"/>
</dbReference>
<dbReference type="PANTHER" id="PTHR11008">
    <property type="entry name" value="PROTEIN TAKEOUT-LIKE PROTEIN"/>
    <property type="match status" value="1"/>
</dbReference>
<dbReference type="AlphaFoldDB" id="A0A6J1MMX7"/>
<dbReference type="PANTHER" id="PTHR11008:SF32">
    <property type="entry name" value="CIRCADIAN CLOCK-CONTROLLED PROTEIN DAYWAKE-RELATED"/>
    <property type="match status" value="1"/>
</dbReference>
<accession>A0A6J1MMX7</accession>
<dbReference type="OrthoDB" id="8113209at2759"/>
<dbReference type="GO" id="GO:0005615">
    <property type="term" value="C:extracellular space"/>
    <property type="evidence" value="ECO:0007669"/>
    <property type="project" value="TreeGrafter"/>
</dbReference>
<dbReference type="KEGG" id="bany:112043106"/>
<gene>
    <name evidence="3" type="primary">LOC112043106</name>
</gene>
<evidence type="ECO:0000313" key="3">
    <source>
        <dbReference type="RefSeq" id="XP_023934152.2"/>
    </source>
</evidence>
<reference evidence="3" key="1">
    <citation type="submission" date="2025-08" db="UniProtKB">
        <authorList>
            <consortium name="RefSeq"/>
        </authorList>
    </citation>
    <scope>IDENTIFICATION</scope>
</reference>
<evidence type="ECO:0000256" key="1">
    <source>
        <dbReference type="SAM" id="SignalP"/>
    </source>
</evidence>
<feature type="chain" id="PRO_5046646688" evidence="1">
    <location>
        <begin position="20"/>
        <end position="465"/>
    </location>
</feature>
<dbReference type="InterPro" id="IPR038606">
    <property type="entry name" value="To_sf"/>
</dbReference>